<reference evidence="1 2" key="1">
    <citation type="submission" date="2020-11" db="EMBL/GenBank/DDBJ databases">
        <title>Kefir isolates.</title>
        <authorList>
            <person name="Marcisauskas S."/>
            <person name="Kim Y."/>
            <person name="Blasche S."/>
        </authorList>
    </citation>
    <scope>NUCLEOTIDE SEQUENCE [LARGE SCALE GENOMIC DNA]</scope>
    <source>
        <strain evidence="1 2">OG2</strain>
    </source>
</reference>
<organism evidence="1 2">
    <name type="scientific">Maudiozyma exigua</name>
    <name type="common">Yeast</name>
    <name type="synonym">Kazachstania exigua</name>
    <dbReference type="NCBI Taxonomy" id="34358"/>
    <lineage>
        <taxon>Eukaryota</taxon>
        <taxon>Fungi</taxon>
        <taxon>Dikarya</taxon>
        <taxon>Ascomycota</taxon>
        <taxon>Saccharomycotina</taxon>
        <taxon>Saccharomycetes</taxon>
        <taxon>Saccharomycetales</taxon>
        <taxon>Saccharomycetaceae</taxon>
        <taxon>Maudiozyma</taxon>
    </lineage>
</organism>
<dbReference type="OrthoDB" id="10251809at2759"/>
<sequence length="805" mass="92526">MIQDEVKTTNIEKNDYKIIPYISNYYNIIEILKQVDYNLEHAEISNIHRSLKLENENLLKEYYQERILQLPEDLNGENGNVKATHAKHLCGVDILEELITNTNVPINNNYYYNKNLTGIHANMMSLASSCSYIRFYEKVQFTTMSGWDVIKYHLLWIPSFHNKFRDILLYNKRNEIYDPNKKTSLVTLDGENYIPKQFDSYYGASSIPSIFGDVKLPNLVYHCTVATDEQIYILGGLFPCYKYDEEFPNLNDFDVHGIPNLPPPFLSQIVNHPAFIGNPFLFTVNALTSKVRLHKIKGDIPPPMIGMSGSLLTNRYIFFYGGIEIRTESSVCKQTKKITVKKEVRFNSMGYILDTVRLRFTKVSLDPLQYKGERFSDVYSRFGHLQISVKKDGDTVNESPKYHHHMHSRLDPFNKYHEFHDECHFSSPDDFHKSSYNNNSQIKLFFQPHPSHSFSATIYIFGGYKQAKYSKFQALNDMWKIHIPIHHRGKNGLCIFGETAFATCLNVTSAEMKSYSDDKTKMVIPAERGFMSYCVYNDIPGSNYSNFEIDLLENLRRNFKISLSESTAKKVLHTSNRDTFQGKPRRDESPNLSCSDYYTNFTPASNVPHPTIIMHGGSNNLDVHGDMWWFDMETELWEKVDTYVNSKQKEGKPFQEPSLLNLKLVGHTMANIGSLVSMGCGMMQSDVDTLYNVKPDDKNKEYEKVLSQGVPIGSHVFRTIDIRTQFIINRTVSFCSWDKKHAIPLTSEDPKEIHGLMLIVGSTICKSGGRYTMIGGITSRRSNLKDFYLRGTLLNITVPAVSLYG</sequence>
<evidence type="ECO:0000313" key="1">
    <source>
        <dbReference type="EMBL" id="KAG0662641.1"/>
    </source>
</evidence>
<evidence type="ECO:0000313" key="2">
    <source>
        <dbReference type="Proteomes" id="UP000750334"/>
    </source>
</evidence>
<dbReference type="SUPFAM" id="SSF50965">
    <property type="entry name" value="Galactose oxidase, central domain"/>
    <property type="match status" value="1"/>
</dbReference>
<dbReference type="Gene3D" id="2.120.10.80">
    <property type="entry name" value="Kelch-type beta propeller"/>
    <property type="match status" value="1"/>
</dbReference>
<gene>
    <name evidence="1" type="ORF">C6P45_001060</name>
</gene>
<dbReference type="PANTHER" id="PTHR23244">
    <property type="entry name" value="KELCH REPEAT DOMAIN"/>
    <property type="match status" value="1"/>
</dbReference>
<accession>A0A9P6W336</accession>
<comment type="caution">
    <text evidence="1">The sequence shown here is derived from an EMBL/GenBank/DDBJ whole genome shotgun (WGS) entry which is preliminary data.</text>
</comment>
<dbReference type="InterPro" id="IPR011043">
    <property type="entry name" value="Gal_Oxase/kelch_b-propeller"/>
</dbReference>
<proteinExistence type="predicted"/>
<dbReference type="EMBL" id="PUHR01000143">
    <property type="protein sequence ID" value="KAG0662641.1"/>
    <property type="molecule type" value="Genomic_DNA"/>
</dbReference>
<dbReference type="Proteomes" id="UP000750334">
    <property type="component" value="Unassembled WGS sequence"/>
</dbReference>
<dbReference type="AlphaFoldDB" id="A0A9P6W336"/>
<keyword evidence="2" id="KW-1185">Reference proteome</keyword>
<name>A0A9P6W336_MAUEX</name>
<protein>
    <submittedName>
        <fullName evidence="1">Uncharacterized protein</fullName>
    </submittedName>
</protein>
<dbReference type="InterPro" id="IPR015915">
    <property type="entry name" value="Kelch-typ_b-propeller"/>
</dbReference>
<dbReference type="PANTHER" id="PTHR23244:SF471">
    <property type="entry name" value="GUANINE NUCLEOTIDE-BINDING PROTEIN SUBUNIT BETA 1-RELATED"/>
    <property type="match status" value="1"/>
</dbReference>